<name>A0A4C1VLR9_EUMVA</name>
<feature type="region of interest" description="Disordered" evidence="1">
    <location>
        <begin position="15"/>
        <end position="39"/>
    </location>
</feature>
<evidence type="ECO:0000313" key="3">
    <source>
        <dbReference type="Proteomes" id="UP000299102"/>
    </source>
</evidence>
<gene>
    <name evidence="2" type="ORF">EVAR_32465_1</name>
</gene>
<feature type="compositionally biased region" description="Low complexity" evidence="1">
    <location>
        <begin position="26"/>
        <end position="39"/>
    </location>
</feature>
<evidence type="ECO:0000313" key="2">
    <source>
        <dbReference type="EMBL" id="GBP39531.1"/>
    </source>
</evidence>
<protein>
    <submittedName>
        <fullName evidence="2">Uncharacterized protein</fullName>
    </submittedName>
</protein>
<dbReference type="Proteomes" id="UP000299102">
    <property type="component" value="Unassembled WGS sequence"/>
</dbReference>
<organism evidence="2 3">
    <name type="scientific">Eumeta variegata</name>
    <name type="common">Bagworm moth</name>
    <name type="synonym">Eumeta japonica</name>
    <dbReference type="NCBI Taxonomy" id="151549"/>
    <lineage>
        <taxon>Eukaryota</taxon>
        <taxon>Metazoa</taxon>
        <taxon>Ecdysozoa</taxon>
        <taxon>Arthropoda</taxon>
        <taxon>Hexapoda</taxon>
        <taxon>Insecta</taxon>
        <taxon>Pterygota</taxon>
        <taxon>Neoptera</taxon>
        <taxon>Endopterygota</taxon>
        <taxon>Lepidoptera</taxon>
        <taxon>Glossata</taxon>
        <taxon>Ditrysia</taxon>
        <taxon>Tineoidea</taxon>
        <taxon>Psychidae</taxon>
        <taxon>Oiketicinae</taxon>
        <taxon>Eumeta</taxon>
    </lineage>
</organism>
<sequence length="105" mass="11416">MSPSKTIQVFVVEHETRGTSRRCGRTAPPAKTTMKKPPLTNSIRHLGGESVFSAVSQHSRLLFRRSPPRVARADTRVGDAPRAADLQSPMATWLLGVAVDNALVL</sequence>
<keyword evidence="3" id="KW-1185">Reference proteome</keyword>
<proteinExistence type="predicted"/>
<dbReference type="AlphaFoldDB" id="A0A4C1VLR9"/>
<accession>A0A4C1VLR9</accession>
<evidence type="ECO:0000256" key="1">
    <source>
        <dbReference type="SAM" id="MobiDB-lite"/>
    </source>
</evidence>
<reference evidence="2 3" key="1">
    <citation type="journal article" date="2019" name="Commun. Biol.">
        <title>The bagworm genome reveals a unique fibroin gene that provides high tensile strength.</title>
        <authorList>
            <person name="Kono N."/>
            <person name="Nakamura H."/>
            <person name="Ohtoshi R."/>
            <person name="Tomita M."/>
            <person name="Numata K."/>
            <person name="Arakawa K."/>
        </authorList>
    </citation>
    <scope>NUCLEOTIDE SEQUENCE [LARGE SCALE GENOMIC DNA]</scope>
</reference>
<dbReference type="EMBL" id="BGZK01000367">
    <property type="protein sequence ID" value="GBP39531.1"/>
    <property type="molecule type" value="Genomic_DNA"/>
</dbReference>
<comment type="caution">
    <text evidence="2">The sequence shown here is derived from an EMBL/GenBank/DDBJ whole genome shotgun (WGS) entry which is preliminary data.</text>
</comment>